<dbReference type="EMBL" id="CP062916">
    <property type="protein sequence ID" value="QPF10137.1"/>
    <property type="molecule type" value="Genomic_DNA"/>
</dbReference>
<dbReference type="CDD" id="cd08474">
    <property type="entry name" value="PBP2_CrgA_like_5"/>
    <property type="match status" value="1"/>
</dbReference>
<dbReference type="Proteomes" id="UP000594500">
    <property type="component" value="Chromosome"/>
</dbReference>
<reference evidence="7 8" key="1">
    <citation type="submission" date="2019-04" db="EMBL/GenBank/DDBJ databases">
        <authorList>
            <consortium name="Pathogen Informatics"/>
        </authorList>
    </citation>
    <scope>NUCLEOTIDE SEQUENCE [LARGE SCALE GENOMIC DNA]</scope>
    <source>
        <strain evidence="7 8">NCTC9185</strain>
    </source>
</reference>
<dbReference type="PANTHER" id="PTHR30537">
    <property type="entry name" value="HTH-TYPE TRANSCRIPTIONAL REGULATOR"/>
    <property type="match status" value="1"/>
</dbReference>
<sequence>MQRSGITELEVLLAVAHRQSFRAAARELGMSATAVSNAVAGLEARLNVRLFNRTTRSVALTEAGQRYVERIAPAVAEIQRASEEVATRPEMPSGTLRINAPRESVALLFDIFETFLKRYPSMRLDITTESRLVDIVAEGYDAGIRLAESLPQDMIAVALTPNARMLIVGTPDYFARHGVPFGPDDLMHHQGIGMRMSHGGIYRWELERDGQKMALNVPPRIILSEMQAIHRAALAGIGLAFISDWFIQDDLAGGRLISVMDDWCPSFGGLSLYYPGRRHIPPGLQAFIALVREMRAPATAAR</sequence>
<dbReference type="PROSITE" id="PS50931">
    <property type="entry name" value="HTH_LYSR"/>
    <property type="match status" value="1"/>
</dbReference>
<evidence type="ECO:0000256" key="1">
    <source>
        <dbReference type="ARBA" id="ARBA00009437"/>
    </source>
</evidence>
<proteinExistence type="inferred from homology"/>
<accession>A0A4U9D4J9</accession>
<dbReference type="InterPro" id="IPR036390">
    <property type="entry name" value="WH_DNA-bd_sf"/>
</dbReference>
<dbReference type="Pfam" id="PF00126">
    <property type="entry name" value="HTH_1"/>
    <property type="match status" value="1"/>
</dbReference>
<evidence type="ECO:0000256" key="2">
    <source>
        <dbReference type="ARBA" id="ARBA00023015"/>
    </source>
</evidence>
<dbReference type="Gene3D" id="3.40.190.290">
    <property type="match status" value="1"/>
</dbReference>
<evidence type="ECO:0000313" key="7">
    <source>
        <dbReference type="EMBL" id="VTN10603.1"/>
    </source>
</evidence>
<gene>
    <name evidence="7" type="primary">dmlR_13</name>
    <name evidence="6" type="ORF">IMO34_06995</name>
    <name evidence="7" type="ORF">NCTC9185_02526</name>
</gene>
<evidence type="ECO:0000313" key="8">
    <source>
        <dbReference type="Proteomes" id="UP000339249"/>
    </source>
</evidence>
<dbReference type="InterPro" id="IPR036388">
    <property type="entry name" value="WH-like_DNA-bd_sf"/>
</dbReference>
<organism evidence="7 8">
    <name type="scientific">Raoultella terrigena</name>
    <name type="common">Klebsiella terrigena</name>
    <dbReference type="NCBI Taxonomy" id="577"/>
    <lineage>
        <taxon>Bacteria</taxon>
        <taxon>Pseudomonadati</taxon>
        <taxon>Pseudomonadota</taxon>
        <taxon>Gammaproteobacteria</taxon>
        <taxon>Enterobacterales</taxon>
        <taxon>Enterobacteriaceae</taxon>
        <taxon>Klebsiella/Raoultella group</taxon>
        <taxon>Raoultella</taxon>
    </lineage>
</organism>
<dbReference type="Gene3D" id="1.10.10.10">
    <property type="entry name" value="Winged helix-like DNA-binding domain superfamily/Winged helix DNA-binding domain"/>
    <property type="match status" value="1"/>
</dbReference>
<dbReference type="AlphaFoldDB" id="A0A4U9D4J9"/>
<dbReference type="SUPFAM" id="SSF46785">
    <property type="entry name" value="Winged helix' DNA-binding domain"/>
    <property type="match status" value="1"/>
</dbReference>
<reference evidence="6 9" key="2">
    <citation type="submission" date="2020-10" db="EMBL/GenBank/DDBJ databases">
        <title>Resistance determinants and their genetic context in bacteria from a longitudinal study of pigs reared under conventional and antibiotic-free husbandry practices.</title>
        <authorList>
            <person name="Poulin-Laprade D."/>
            <person name="Brouard J.-S."/>
            <person name="Gagnon N."/>
            <person name="Turcotte A."/>
            <person name="Langlois A."/>
            <person name="Matte J.J."/>
            <person name="Carrillo C.D."/>
            <person name="Zaheer R."/>
            <person name="McAllister T."/>
            <person name="Topp E."/>
            <person name="Talbot G."/>
        </authorList>
    </citation>
    <scope>NUCLEOTIDE SEQUENCE [LARGE SCALE GENOMIC DNA]</scope>
    <source>
        <strain evidence="6 9">Res13-Abat-PEB01-P1-04-A</strain>
    </source>
</reference>
<comment type="similarity">
    <text evidence="1">Belongs to the LysR transcriptional regulatory family.</text>
</comment>
<dbReference type="InterPro" id="IPR005119">
    <property type="entry name" value="LysR_subst-bd"/>
</dbReference>
<dbReference type="Proteomes" id="UP000339249">
    <property type="component" value="Unassembled WGS sequence"/>
</dbReference>
<keyword evidence="3" id="KW-0238">DNA-binding</keyword>
<dbReference type="GO" id="GO:0003700">
    <property type="term" value="F:DNA-binding transcription factor activity"/>
    <property type="evidence" value="ECO:0007669"/>
    <property type="project" value="InterPro"/>
</dbReference>
<dbReference type="RefSeq" id="WP_115192177.1">
    <property type="nucleotide sequence ID" value="NZ_BJNO01000003.1"/>
</dbReference>
<dbReference type="EMBL" id="CABDVU010000001">
    <property type="protein sequence ID" value="VTN10603.1"/>
    <property type="molecule type" value="Genomic_DNA"/>
</dbReference>
<keyword evidence="4" id="KW-0804">Transcription</keyword>
<dbReference type="SUPFAM" id="SSF53850">
    <property type="entry name" value="Periplasmic binding protein-like II"/>
    <property type="match status" value="1"/>
</dbReference>
<dbReference type="Pfam" id="PF03466">
    <property type="entry name" value="LysR_substrate"/>
    <property type="match status" value="1"/>
</dbReference>
<dbReference type="FunFam" id="1.10.10.10:FF:000001">
    <property type="entry name" value="LysR family transcriptional regulator"/>
    <property type="match status" value="1"/>
</dbReference>
<keyword evidence="2" id="KW-0805">Transcription regulation</keyword>
<name>A0A4U9D4J9_RAOTE</name>
<evidence type="ECO:0000256" key="3">
    <source>
        <dbReference type="ARBA" id="ARBA00023125"/>
    </source>
</evidence>
<feature type="domain" description="HTH lysR-type" evidence="5">
    <location>
        <begin position="9"/>
        <end position="61"/>
    </location>
</feature>
<dbReference type="InterPro" id="IPR058163">
    <property type="entry name" value="LysR-type_TF_proteobact-type"/>
</dbReference>
<dbReference type="GO" id="GO:0043565">
    <property type="term" value="F:sequence-specific DNA binding"/>
    <property type="evidence" value="ECO:0007669"/>
    <property type="project" value="TreeGrafter"/>
</dbReference>
<dbReference type="PANTHER" id="PTHR30537:SF1">
    <property type="entry name" value="HTH-TYPE TRANSCRIPTIONAL REGULATOR PGRR"/>
    <property type="match status" value="1"/>
</dbReference>
<evidence type="ECO:0000259" key="5">
    <source>
        <dbReference type="PROSITE" id="PS50931"/>
    </source>
</evidence>
<dbReference type="GeneID" id="57503718"/>
<evidence type="ECO:0000256" key="4">
    <source>
        <dbReference type="ARBA" id="ARBA00023163"/>
    </source>
</evidence>
<dbReference type="OrthoDB" id="9813056at2"/>
<evidence type="ECO:0000313" key="6">
    <source>
        <dbReference type="EMBL" id="QPF10137.1"/>
    </source>
</evidence>
<evidence type="ECO:0000313" key="9">
    <source>
        <dbReference type="Proteomes" id="UP000594500"/>
    </source>
</evidence>
<dbReference type="InterPro" id="IPR000847">
    <property type="entry name" value="LysR_HTH_N"/>
</dbReference>
<dbReference type="GO" id="GO:0006351">
    <property type="term" value="P:DNA-templated transcription"/>
    <property type="evidence" value="ECO:0007669"/>
    <property type="project" value="TreeGrafter"/>
</dbReference>
<protein>
    <submittedName>
        <fullName evidence="7">D-malate degradation protein R</fullName>
    </submittedName>
    <submittedName>
        <fullName evidence="6">LysR family transcriptional regulator</fullName>
    </submittedName>
</protein>